<protein>
    <submittedName>
        <fullName evidence="2">Uncharacterized protein</fullName>
    </submittedName>
</protein>
<dbReference type="AlphaFoldDB" id="G0U5I1"/>
<dbReference type="VEuPathDB" id="TriTrypDB:TvY486_1001850"/>
<accession>G0U5I1</accession>
<feature type="transmembrane region" description="Helical" evidence="1">
    <location>
        <begin position="100"/>
        <end position="120"/>
    </location>
</feature>
<evidence type="ECO:0000256" key="1">
    <source>
        <dbReference type="SAM" id="Phobius"/>
    </source>
</evidence>
<feature type="transmembrane region" description="Helical" evidence="1">
    <location>
        <begin position="73"/>
        <end position="94"/>
    </location>
</feature>
<reference evidence="2" key="1">
    <citation type="journal article" date="2012" name="Proc. Natl. Acad. Sci. U.S.A.">
        <title>Antigenic diversity is generated by distinct evolutionary mechanisms in African trypanosome species.</title>
        <authorList>
            <person name="Jackson A.P."/>
            <person name="Berry A."/>
            <person name="Aslett M."/>
            <person name="Allison H.C."/>
            <person name="Burton P."/>
            <person name="Vavrova-Anderson J."/>
            <person name="Brown R."/>
            <person name="Browne H."/>
            <person name="Corton N."/>
            <person name="Hauser H."/>
            <person name="Gamble J."/>
            <person name="Gilderthorp R."/>
            <person name="Marcello L."/>
            <person name="McQuillan J."/>
            <person name="Otto T.D."/>
            <person name="Quail M.A."/>
            <person name="Sanders M.J."/>
            <person name="van Tonder A."/>
            <person name="Ginger M.L."/>
            <person name="Field M.C."/>
            <person name="Barry J.D."/>
            <person name="Hertz-Fowler C."/>
            <person name="Berriman M."/>
        </authorList>
    </citation>
    <scope>NUCLEOTIDE SEQUENCE</scope>
    <source>
        <strain evidence="2">Y486</strain>
    </source>
</reference>
<dbReference type="OMA" id="QPSFYMG"/>
<keyword evidence="1" id="KW-0472">Membrane</keyword>
<gene>
    <name evidence="2" type="ORF">TVY486_1001850</name>
</gene>
<keyword evidence="1" id="KW-0812">Transmembrane</keyword>
<dbReference type="EMBL" id="HE573026">
    <property type="protein sequence ID" value="CCC51132.1"/>
    <property type="molecule type" value="Genomic_DNA"/>
</dbReference>
<organism evidence="2">
    <name type="scientific">Trypanosoma vivax (strain Y486)</name>
    <dbReference type="NCBI Taxonomy" id="1055687"/>
    <lineage>
        <taxon>Eukaryota</taxon>
        <taxon>Discoba</taxon>
        <taxon>Euglenozoa</taxon>
        <taxon>Kinetoplastea</taxon>
        <taxon>Metakinetoplastina</taxon>
        <taxon>Trypanosomatida</taxon>
        <taxon>Trypanosomatidae</taxon>
        <taxon>Trypanosoma</taxon>
        <taxon>Duttonella</taxon>
    </lineage>
</organism>
<proteinExistence type="predicted"/>
<evidence type="ECO:0000313" key="2">
    <source>
        <dbReference type="EMBL" id="CCC51132.1"/>
    </source>
</evidence>
<keyword evidence="1" id="KW-1133">Transmembrane helix</keyword>
<name>G0U5I1_TRYVY</name>
<sequence>MAEVSKLGPLKQDVRVFQSSIDGSSVSTTAFNQPSFYMGLVNMIIMYLTQRFPDEFLAPRYMKMTYNGVRASAMLTIPFCCISGAYFCVASIINKSPTPLAGHLLGYTVSLGIGLTMLTLRRVSWYYPLLGTMYLTYGGLHHYRRMMVYGDNSPIYNWGDATEIWKSRSAAKEQRLEERRRLSQHEGS</sequence>